<evidence type="ECO:0000313" key="5">
    <source>
        <dbReference type="EMBL" id="MED4403055.1"/>
    </source>
</evidence>
<dbReference type="Pfam" id="PF01047">
    <property type="entry name" value="MarR"/>
    <property type="match status" value="1"/>
</dbReference>
<dbReference type="InterPro" id="IPR036388">
    <property type="entry name" value="WH-like_DNA-bd_sf"/>
</dbReference>
<gene>
    <name evidence="5" type="ORF">P9271_17245</name>
</gene>
<dbReference type="PROSITE" id="PS50995">
    <property type="entry name" value="HTH_MARR_2"/>
    <property type="match status" value="1"/>
</dbReference>
<dbReference type="RefSeq" id="WP_066230448.1">
    <property type="nucleotide sequence ID" value="NZ_JARTFQ010000004.1"/>
</dbReference>
<dbReference type="InterPro" id="IPR000835">
    <property type="entry name" value="HTH_MarR-typ"/>
</dbReference>
<evidence type="ECO:0000259" key="4">
    <source>
        <dbReference type="PROSITE" id="PS50995"/>
    </source>
</evidence>
<accession>A0ABU6P119</accession>
<dbReference type="EMBL" id="JARTFS010000013">
    <property type="protein sequence ID" value="MED4403055.1"/>
    <property type="molecule type" value="Genomic_DNA"/>
</dbReference>
<dbReference type="Proteomes" id="UP001342826">
    <property type="component" value="Unassembled WGS sequence"/>
</dbReference>
<reference evidence="5 6" key="1">
    <citation type="submission" date="2023-03" db="EMBL/GenBank/DDBJ databases">
        <title>Bacillus Genome Sequencing.</title>
        <authorList>
            <person name="Dunlap C."/>
        </authorList>
    </citation>
    <scope>NUCLEOTIDE SEQUENCE [LARGE SCALE GENOMIC DNA]</scope>
    <source>
        <strain evidence="5 6">NRS-1717</strain>
    </source>
</reference>
<evidence type="ECO:0000256" key="3">
    <source>
        <dbReference type="ARBA" id="ARBA00023163"/>
    </source>
</evidence>
<dbReference type="PANTHER" id="PTHR42756:SF1">
    <property type="entry name" value="TRANSCRIPTIONAL REPRESSOR OF EMRAB OPERON"/>
    <property type="match status" value="1"/>
</dbReference>
<sequence length="150" mass="17624">MDEKKVKNLIDRYLDLSMSVQRRGETIIKCRLGDELTNDQHFILRHIRKTNLCTSTELAEVFEVNKSAITAIINRLMEKGLINRKRDENDRRIVYLTLSELGNELFLESEEKIGRFVAEIMVQFEHEEIEAFLNTYEKLNNALLNYKTGD</sequence>
<dbReference type="SMART" id="SM00347">
    <property type="entry name" value="HTH_MARR"/>
    <property type="match status" value="1"/>
</dbReference>
<keyword evidence="2" id="KW-0238">DNA-binding</keyword>
<keyword evidence="3" id="KW-0804">Transcription</keyword>
<evidence type="ECO:0000313" key="6">
    <source>
        <dbReference type="Proteomes" id="UP001342826"/>
    </source>
</evidence>
<keyword evidence="6" id="KW-1185">Reference proteome</keyword>
<organism evidence="5 6">
    <name type="scientific">Metabacillus fastidiosus</name>
    <dbReference type="NCBI Taxonomy" id="1458"/>
    <lineage>
        <taxon>Bacteria</taxon>
        <taxon>Bacillati</taxon>
        <taxon>Bacillota</taxon>
        <taxon>Bacilli</taxon>
        <taxon>Bacillales</taxon>
        <taxon>Bacillaceae</taxon>
        <taxon>Metabacillus</taxon>
    </lineage>
</organism>
<name>A0ABU6P119_9BACI</name>
<keyword evidence="1" id="KW-0805">Transcription regulation</keyword>
<protein>
    <submittedName>
        <fullName evidence="5">MarR family transcriptional regulator</fullName>
    </submittedName>
</protein>
<dbReference type="SUPFAM" id="SSF46785">
    <property type="entry name" value="Winged helix' DNA-binding domain"/>
    <property type="match status" value="1"/>
</dbReference>
<evidence type="ECO:0000256" key="2">
    <source>
        <dbReference type="ARBA" id="ARBA00023125"/>
    </source>
</evidence>
<feature type="domain" description="HTH marR-type" evidence="4">
    <location>
        <begin position="1"/>
        <end position="141"/>
    </location>
</feature>
<dbReference type="InterPro" id="IPR036390">
    <property type="entry name" value="WH_DNA-bd_sf"/>
</dbReference>
<proteinExistence type="predicted"/>
<dbReference type="GeneID" id="301141483"/>
<comment type="caution">
    <text evidence="5">The sequence shown here is derived from an EMBL/GenBank/DDBJ whole genome shotgun (WGS) entry which is preliminary data.</text>
</comment>
<dbReference type="PANTHER" id="PTHR42756">
    <property type="entry name" value="TRANSCRIPTIONAL REGULATOR, MARR"/>
    <property type="match status" value="1"/>
</dbReference>
<dbReference type="PRINTS" id="PR00598">
    <property type="entry name" value="HTHMARR"/>
</dbReference>
<evidence type="ECO:0000256" key="1">
    <source>
        <dbReference type="ARBA" id="ARBA00023015"/>
    </source>
</evidence>
<dbReference type="Gene3D" id="1.10.10.10">
    <property type="entry name" value="Winged helix-like DNA-binding domain superfamily/Winged helix DNA-binding domain"/>
    <property type="match status" value="1"/>
</dbReference>